<sequence>MSLSLEAADLRRARHLKSSLLIGGGVINLFIGFVFLPLPPPFFGMVFIAIGIPMLAAGSKRTRRFIQYLRWRYYRHNTRIEAVLKRLPGFLRRHGHKTRPEALHRHRSFGHWAGKASGASMPPDDKSKP</sequence>
<organism evidence="2 3">
    <name type="scientific">Thalassospira xiamenensis M-5 = DSM 17429</name>
    <dbReference type="NCBI Taxonomy" id="1123366"/>
    <lineage>
        <taxon>Bacteria</taxon>
        <taxon>Pseudomonadati</taxon>
        <taxon>Pseudomonadota</taxon>
        <taxon>Alphaproteobacteria</taxon>
        <taxon>Rhodospirillales</taxon>
        <taxon>Thalassospiraceae</taxon>
        <taxon>Thalassospira</taxon>
    </lineage>
</organism>
<dbReference type="KEGG" id="txi:TH3_09270"/>
<keyword evidence="1" id="KW-0472">Membrane</keyword>
<evidence type="ECO:0000313" key="2">
    <source>
        <dbReference type="EMBL" id="AJD51970.1"/>
    </source>
</evidence>
<dbReference type="Proteomes" id="UP000007127">
    <property type="component" value="Chromosome"/>
</dbReference>
<name>A0AB72UCF7_9PROT</name>
<dbReference type="AlphaFoldDB" id="A0AB72UCF7"/>
<proteinExistence type="predicted"/>
<dbReference type="EMBL" id="CP004388">
    <property type="protein sequence ID" value="AJD51970.1"/>
    <property type="molecule type" value="Genomic_DNA"/>
</dbReference>
<evidence type="ECO:0000313" key="3">
    <source>
        <dbReference type="Proteomes" id="UP000007127"/>
    </source>
</evidence>
<protein>
    <recommendedName>
        <fullName evidence="4">Transmembrane protein (PGPGW)</fullName>
    </recommendedName>
</protein>
<evidence type="ECO:0008006" key="4">
    <source>
        <dbReference type="Google" id="ProtNLM"/>
    </source>
</evidence>
<reference evidence="2 3" key="1">
    <citation type="journal article" date="2012" name="J. Bacteriol.">
        <title>Genome sequence of Thalassospira xiamenensis type strain M-5.</title>
        <authorList>
            <person name="Lai Q."/>
            <person name="Shao Z."/>
        </authorList>
    </citation>
    <scope>NUCLEOTIDE SEQUENCE [LARGE SCALE GENOMIC DNA]</scope>
    <source>
        <strain evidence="2 3">M-5</strain>
    </source>
</reference>
<keyword evidence="1" id="KW-0812">Transmembrane</keyword>
<feature type="transmembrane region" description="Helical" evidence="1">
    <location>
        <begin position="20"/>
        <end position="36"/>
    </location>
</feature>
<feature type="transmembrane region" description="Helical" evidence="1">
    <location>
        <begin position="42"/>
        <end position="59"/>
    </location>
</feature>
<evidence type="ECO:0000256" key="1">
    <source>
        <dbReference type="SAM" id="Phobius"/>
    </source>
</evidence>
<gene>
    <name evidence="2" type="ORF">TH3_09270</name>
</gene>
<accession>A0AB72UCF7</accession>
<keyword evidence="1" id="KW-1133">Transmembrane helix</keyword>